<sequence>MMTEEQLLAQSADDYMNAGQLAFFKKMLLEKASSVRDRIKSNQALCVIERHSDASDTASTEEDRAKALRLIDMDNQMLRQISLALTSIADESYGWCEDTGEPITLQRLLLIPESLLSVDAMQARESRGRHQRAA</sequence>
<gene>
    <name evidence="6" type="ORF">PQBR57_0195</name>
</gene>
<dbReference type="SUPFAM" id="SSF57716">
    <property type="entry name" value="Glucocorticoid receptor-like (DNA-binding domain)"/>
    <property type="match status" value="1"/>
</dbReference>
<geneLocation type="plasmid" evidence="6">
    <name>pQBR57</name>
</geneLocation>
<keyword evidence="6" id="KW-0614">Plasmid</keyword>
<dbReference type="SUPFAM" id="SSF109635">
    <property type="entry name" value="DnaK suppressor protein DksA, alpha-hairpin domain"/>
    <property type="match status" value="1"/>
</dbReference>
<keyword evidence="3" id="KW-0862">Zinc</keyword>
<evidence type="ECO:0000256" key="1">
    <source>
        <dbReference type="ARBA" id="ARBA00022723"/>
    </source>
</evidence>
<dbReference type="AlphaFoldDB" id="A0A0G4E569"/>
<evidence type="ECO:0000259" key="5">
    <source>
        <dbReference type="Pfam" id="PF01258"/>
    </source>
</evidence>
<protein>
    <submittedName>
        <fullName evidence="6">C4-type zinc finger protein, DksA/TraR family</fullName>
    </submittedName>
</protein>
<evidence type="ECO:0000256" key="3">
    <source>
        <dbReference type="ARBA" id="ARBA00022833"/>
    </source>
</evidence>
<dbReference type="EMBL" id="LN713926">
    <property type="protein sequence ID" value="CEK42148.1"/>
    <property type="molecule type" value="Genomic_DNA"/>
</dbReference>
<dbReference type="PROSITE" id="PS51128">
    <property type="entry name" value="ZF_DKSA_2"/>
    <property type="match status" value="1"/>
</dbReference>
<dbReference type="InterPro" id="IPR020458">
    <property type="entry name" value="Znf_DskA_TraR_CS"/>
</dbReference>
<dbReference type="InterPro" id="IPR037187">
    <property type="entry name" value="DnaK_N"/>
</dbReference>
<dbReference type="PANTHER" id="PTHR33823:SF2">
    <property type="entry name" value="RNA POLYMERASE-BINDING TRANSCRIPTION FACTOR DKSA"/>
    <property type="match status" value="1"/>
</dbReference>
<proteinExistence type="predicted"/>
<feature type="zinc finger region" description="dksA C4-type" evidence="4">
    <location>
        <begin position="96"/>
        <end position="120"/>
    </location>
</feature>
<dbReference type="PANTHER" id="PTHR33823">
    <property type="entry name" value="RNA POLYMERASE-BINDING TRANSCRIPTION FACTOR DKSA-RELATED"/>
    <property type="match status" value="1"/>
</dbReference>
<feature type="domain" description="Zinc finger DksA/TraR C4-type" evidence="5">
    <location>
        <begin position="92"/>
        <end position="120"/>
    </location>
</feature>
<organism evidence="6">
    <name type="scientific">Pseudomonas fluorescens (strain SBW25)</name>
    <dbReference type="NCBI Taxonomy" id="216595"/>
    <lineage>
        <taxon>Bacteria</taxon>
        <taxon>Pseudomonadati</taxon>
        <taxon>Pseudomonadota</taxon>
        <taxon>Gammaproteobacteria</taxon>
        <taxon>Pseudomonadales</taxon>
        <taxon>Pseudomonadaceae</taxon>
        <taxon>Pseudomonas</taxon>
    </lineage>
</organism>
<dbReference type="Pfam" id="PF01258">
    <property type="entry name" value="zf-dskA_traR"/>
    <property type="match status" value="1"/>
</dbReference>
<keyword evidence="1" id="KW-0479">Metal-binding</keyword>
<dbReference type="Gene3D" id="1.20.120.910">
    <property type="entry name" value="DksA, coiled-coil domain"/>
    <property type="match status" value="1"/>
</dbReference>
<name>A0A0G4E569_PSEFS</name>
<reference evidence="6" key="2">
    <citation type="submission" date="2015-06" db="EMBL/GenBank/DDBJ databases">
        <title>Environmentally co-occuring mercury resistance plasmids are genetically and phenotypically diverse and confer variable context-dependent fitness effects.</title>
        <authorList>
            <person name="Hall J.P.J."/>
            <person name="Harrison E."/>
            <person name="Lilley A.K."/>
            <person name="Paterson S."/>
            <person name="Spiers A.J."/>
            <person name="Brockhurst M.A."/>
        </authorList>
    </citation>
    <scope>NUCLEOTIDE SEQUENCE [LARGE SCALE GENOMIC DNA]</scope>
    <source>
        <strain evidence="6">SBW25</strain>
        <plasmid evidence="6">pQBR57</plasmid>
    </source>
</reference>
<dbReference type="PROSITE" id="PS01102">
    <property type="entry name" value="ZF_DKSA_1"/>
    <property type="match status" value="1"/>
</dbReference>
<dbReference type="GO" id="GO:0008270">
    <property type="term" value="F:zinc ion binding"/>
    <property type="evidence" value="ECO:0007669"/>
    <property type="project" value="UniProtKB-KW"/>
</dbReference>
<dbReference type="InterPro" id="IPR000962">
    <property type="entry name" value="Znf_DskA_TraR"/>
</dbReference>
<reference evidence="6" key="1">
    <citation type="submission" date="2014-12" db="EMBL/GenBank/DDBJ databases">
        <authorList>
            <person name="Hall J."/>
        </authorList>
    </citation>
    <scope>NUCLEOTIDE SEQUENCE [LARGE SCALE GENOMIC DNA]</scope>
    <source>
        <strain evidence="6">SBW25</strain>
        <plasmid evidence="6">pQBR57</plasmid>
    </source>
</reference>
<accession>A0A0G4E569</accession>
<dbReference type="RefSeq" id="WP_255255434.1">
    <property type="nucleotide sequence ID" value="NZ_LN713926.1"/>
</dbReference>
<evidence type="ECO:0000313" key="6">
    <source>
        <dbReference type="EMBL" id="CEK42148.1"/>
    </source>
</evidence>
<evidence type="ECO:0000256" key="2">
    <source>
        <dbReference type="ARBA" id="ARBA00022771"/>
    </source>
</evidence>
<evidence type="ECO:0000256" key="4">
    <source>
        <dbReference type="PROSITE-ProRule" id="PRU00510"/>
    </source>
</evidence>
<keyword evidence="2" id="KW-0863">Zinc-finger</keyword>